<evidence type="ECO:0000259" key="1">
    <source>
        <dbReference type="Pfam" id="PF13462"/>
    </source>
</evidence>
<dbReference type="Gene3D" id="1.10.1200.90">
    <property type="entry name" value="DsbA-like domain"/>
    <property type="match status" value="1"/>
</dbReference>
<proteinExistence type="predicted"/>
<evidence type="ECO:0000313" key="2">
    <source>
        <dbReference type="EMBL" id="KRL80567.1"/>
    </source>
</evidence>
<dbReference type="STRING" id="1423740.FC36_GL002128"/>
<gene>
    <name evidence="2" type="ORF">FC36_GL002128</name>
</gene>
<sequence length="145" mass="16700">MSDNFKLVLGKTGLDKATVVLNLGCPDSRQWFESNFEAHEKAAKEGQELLELYFWNKDKEPLRNGNIANDYIDYDDPKKALAYIKAIYEVQDTLNEQEDVEDYLKENFADLIATTVNKAQIKTLQYVIEHKIESLPTLLINDVIK</sequence>
<name>A0A0R1THD1_9LACO</name>
<accession>A0A0R1THD1</accession>
<evidence type="ECO:0000313" key="3">
    <source>
        <dbReference type="Proteomes" id="UP000051048"/>
    </source>
</evidence>
<dbReference type="AlphaFoldDB" id="A0A0R1THD1"/>
<dbReference type="EMBL" id="AZFH01000055">
    <property type="protein sequence ID" value="KRL80567.1"/>
    <property type="molecule type" value="Genomic_DNA"/>
</dbReference>
<dbReference type="InterPro" id="IPR036249">
    <property type="entry name" value="Thioredoxin-like_sf"/>
</dbReference>
<reference evidence="2 3" key="1">
    <citation type="journal article" date="2015" name="Genome Announc.">
        <title>Expanding the biotechnology potential of lactobacilli through comparative genomics of 213 strains and associated genera.</title>
        <authorList>
            <person name="Sun Z."/>
            <person name="Harris H.M."/>
            <person name="McCann A."/>
            <person name="Guo C."/>
            <person name="Argimon S."/>
            <person name="Zhang W."/>
            <person name="Yang X."/>
            <person name="Jeffery I.B."/>
            <person name="Cooney J.C."/>
            <person name="Kagawa T.F."/>
            <person name="Liu W."/>
            <person name="Song Y."/>
            <person name="Salvetti E."/>
            <person name="Wrobel A."/>
            <person name="Rasinkangas P."/>
            <person name="Parkhill J."/>
            <person name="Rea M.C."/>
            <person name="O'Sullivan O."/>
            <person name="Ritari J."/>
            <person name="Douillard F.P."/>
            <person name="Paul Ross R."/>
            <person name="Yang R."/>
            <person name="Briner A.E."/>
            <person name="Felis G.E."/>
            <person name="de Vos W.M."/>
            <person name="Barrangou R."/>
            <person name="Klaenhammer T.R."/>
            <person name="Caufield P.W."/>
            <person name="Cui Y."/>
            <person name="Zhang H."/>
            <person name="O'Toole P.W."/>
        </authorList>
    </citation>
    <scope>NUCLEOTIDE SEQUENCE [LARGE SCALE GENOMIC DNA]</scope>
    <source>
        <strain evidence="2 3">DSM 15833</strain>
    </source>
</reference>
<dbReference type="PATRIC" id="fig|1423740.3.peg.2311"/>
<protein>
    <recommendedName>
        <fullName evidence="1">Thioredoxin-like fold domain-containing protein</fullName>
    </recommendedName>
</protein>
<dbReference type="Proteomes" id="UP000051048">
    <property type="component" value="Unassembled WGS sequence"/>
</dbReference>
<comment type="caution">
    <text evidence="2">The sequence shown here is derived from an EMBL/GenBank/DDBJ whole genome shotgun (WGS) entry which is preliminary data.</text>
</comment>
<organism evidence="2 3">
    <name type="scientific">Ligilactobacillus equi DSM 15833 = JCM 10991</name>
    <dbReference type="NCBI Taxonomy" id="1423740"/>
    <lineage>
        <taxon>Bacteria</taxon>
        <taxon>Bacillati</taxon>
        <taxon>Bacillota</taxon>
        <taxon>Bacilli</taxon>
        <taxon>Lactobacillales</taxon>
        <taxon>Lactobacillaceae</taxon>
        <taxon>Ligilactobacillus</taxon>
    </lineage>
</organism>
<dbReference type="InterPro" id="IPR012336">
    <property type="entry name" value="Thioredoxin-like_fold"/>
</dbReference>
<dbReference type="Pfam" id="PF13462">
    <property type="entry name" value="Thioredoxin_4"/>
    <property type="match status" value="1"/>
</dbReference>
<dbReference type="OrthoDB" id="2296200at2"/>
<dbReference type="SUPFAM" id="SSF52833">
    <property type="entry name" value="Thioredoxin-like"/>
    <property type="match status" value="1"/>
</dbReference>
<dbReference type="RefSeq" id="WP_023860288.1">
    <property type="nucleotide sequence ID" value="NZ_AZFH01000055.1"/>
</dbReference>
<feature type="domain" description="Thioredoxin-like fold" evidence="1">
    <location>
        <begin position="18"/>
        <end position="143"/>
    </location>
</feature>